<sequence>MARKGENEYFTLFVKMSEVALRTHKMLTEILTDFEPDKLSEQLERLHELESEGDRHTHELMKRVAKDFVTPIERDDIIALGRELDDITDNIEDILIKIYMYNIKSITPEAMDILKVVGQCCEKVNNLVVEFPNFRRSDSIMKDIVEINHLEELGDDLYIQAFRSLYAKGGDPLEVIAWSEVYRQLEKCCDTCEHAADVVECVIVKNT</sequence>
<evidence type="ECO:0008006" key="4">
    <source>
        <dbReference type="Google" id="ProtNLM"/>
    </source>
</evidence>
<dbReference type="AlphaFoldDB" id="A0A419STA5"/>
<dbReference type="OrthoDB" id="9797568at2"/>
<name>A0A419STA5_9FIRM</name>
<accession>A0A419STA5</accession>
<evidence type="ECO:0000313" key="2">
    <source>
        <dbReference type="EMBL" id="RKD28479.1"/>
    </source>
</evidence>
<dbReference type="InterPro" id="IPR018445">
    <property type="entry name" value="Put_Phosphate_transp_reg"/>
</dbReference>
<dbReference type="InterPro" id="IPR052912">
    <property type="entry name" value="UPF0111_domain"/>
</dbReference>
<dbReference type="SUPFAM" id="SSF109755">
    <property type="entry name" value="PhoU-like"/>
    <property type="match status" value="1"/>
</dbReference>
<proteinExistence type="inferred from homology"/>
<keyword evidence="3" id="KW-1185">Reference proteome</keyword>
<evidence type="ECO:0000313" key="3">
    <source>
        <dbReference type="Proteomes" id="UP000284277"/>
    </source>
</evidence>
<comment type="similarity">
    <text evidence="1">Belongs to the UPF0111 family.</text>
</comment>
<dbReference type="Proteomes" id="UP000284277">
    <property type="component" value="Unassembled WGS sequence"/>
</dbReference>
<dbReference type="InterPro" id="IPR038078">
    <property type="entry name" value="PhoU-like_sf"/>
</dbReference>
<dbReference type="Gene3D" id="1.20.58.220">
    <property type="entry name" value="Phosphate transport system protein phou homolog 2, domain 2"/>
    <property type="match status" value="1"/>
</dbReference>
<reference evidence="2 3" key="1">
    <citation type="submission" date="2016-08" db="EMBL/GenBank/DDBJ databases">
        <title>A new outlook on sporulation: Clostridium algidixylanolyticum.</title>
        <authorList>
            <person name="Poppleton D.I."/>
            <person name="Gribaldo S."/>
        </authorList>
    </citation>
    <scope>NUCLEOTIDE SEQUENCE [LARGE SCALE GENOMIC DNA]</scope>
    <source>
        <strain evidence="2 3">SPL73</strain>
    </source>
</reference>
<gene>
    <name evidence="2" type="ORF">BET01_09640</name>
</gene>
<dbReference type="Pfam" id="PF01865">
    <property type="entry name" value="PhoU_div"/>
    <property type="match status" value="1"/>
</dbReference>
<dbReference type="PANTHER" id="PTHR37298:SF1">
    <property type="entry name" value="UPF0111 PROTEIN YKAA"/>
    <property type="match status" value="1"/>
</dbReference>
<comment type="caution">
    <text evidence="2">The sequence shown here is derived from an EMBL/GenBank/DDBJ whole genome shotgun (WGS) entry which is preliminary data.</text>
</comment>
<evidence type="ECO:0000256" key="1">
    <source>
        <dbReference type="ARBA" id="ARBA00008591"/>
    </source>
</evidence>
<dbReference type="EMBL" id="MCIA01000034">
    <property type="protein sequence ID" value="RKD28479.1"/>
    <property type="molecule type" value="Genomic_DNA"/>
</dbReference>
<organism evidence="2 3">
    <name type="scientific">Lacrimispora algidixylanolytica</name>
    <dbReference type="NCBI Taxonomy" id="94868"/>
    <lineage>
        <taxon>Bacteria</taxon>
        <taxon>Bacillati</taxon>
        <taxon>Bacillota</taxon>
        <taxon>Clostridia</taxon>
        <taxon>Lachnospirales</taxon>
        <taxon>Lachnospiraceae</taxon>
        <taxon>Lacrimispora</taxon>
    </lineage>
</organism>
<dbReference type="PANTHER" id="PTHR37298">
    <property type="entry name" value="UPF0111 PROTEIN YKAA"/>
    <property type="match status" value="1"/>
</dbReference>
<protein>
    <recommendedName>
        <fullName evidence="4">Phosphate transport regulator</fullName>
    </recommendedName>
</protein>
<dbReference type="RefSeq" id="WP_120198439.1">
    <property type="nucleotide sequence ID" value="NZ_MCIA01000034.1"/>
</dbReference>